<dbReference type="Gene3D" id="1.20.5.170">
    <property type="match status" value="1"/>
</dbReference>
<evidence type="ECO:0000256" key="1">
    <source>
        <dbReference type="SAM" id="MobiDB-lite"/>
    </source>
</evidence>
<feature type="compositionally biased region" description="Low complexity" evidence="1">
    <location>
        <begin position="313"/>
        <end position="325"/>
    </location>
</feature>
<reference evidence="3 4" key="1">
    <citation type="submission" date="2016-05" db="EMBL/GenBank/DDBJ databases">
        <title>Genome sequencing reveals origins of a unique bacterial endosymbiosis in the earliest lineages of terrestrial Fungi.</title>
        <authorList>
            <consortium name="DOE Joint Genome Institute"/>
            <person name="Uehling J."/>
            <person name="Gryganskyi A."/>
            <person name="Hameed K."/>
            <person name="Tschaplinski T."/>
            <person name="Misztal P."/>
            <person name="Wu S."/>
            <person name="Desiro A."/>
            <person name="Vande Pol N."/>
            <person name="Du Z.-Y."/>
            <person name="Zienkiewicz A."/>
            <person name="Zienkiewicz K."/>
            <person name="Morin E."/>
            <person name="Tisserant E."/>
            <person name="Splivallo R."/>
            <person name="Hainaut M."/>
            <person name="Henrissat B."/>
            <person name="Ohm R."/>
            <person name="Kuo A."/>
            <person name="Yan J."/>
            <person name="Lipzen A."/>
            <person name="Nolan M."/>
            <person name="Labutti K."/>
            <person name="Barry K."/>
            <person name="Goldstein A."/>
            <person name="Labbe J."/>
            <person name="Schadt C."/>
            <person name="Tuskan G."/>
            <person name="Grigoriev I."/>
            <person name="Martin F."/>
            <person name="Vilgalys R."/>
            <person name="Bonito G."/>
        </authorList>
    </citation>
    <scope>NUCLEOTIDE SEQUENCE [LARGE SCALE GENOMIC DNA]</scope>
    <source>
        <strain evidence="3 4">AG-77</strain>
    </source>
</reference>
<feature type="compositionally biased region" description="Low complexity" evidence="1">
    <location>
        <begin position="66"/>
        <end position="96"/>
    </location>
</feature>
<dbReference type="GO" id="GO:0003700">
    <property type="term" value="F:DNA-binding transcription factor activity"/>
    <property type="evidence" value="ECO:0007669"/>
    <property type="project" value="InterPro"/>
</dbReference>
<evidence type="ECO:0000259" key="2">
    <source>
        <dbReference type="PROSITE" id="PS00036"/>
    </source>
</evidence>
<proteinExistence type="predicted"/>
<accession>A0A197K2V1</accession>
<dbReference type="EMBL" id="KV442029">
    <property type="protein sequence ID" value="OAQ31518.1"/>
    <property type="molecule type" value="Genomic_DNA"/>
</dbReference>
<feature type="compositionally biased region" description="Low complexity" evidence="1">
    <location>
        <begin position="499"/>
        <end position="512"/>
    </location>
</feature>
<feature type="domain" description="BZIP" evidence="2">
    <location>
        <begin position="127"/>
        <end position="141"/>
    </location>
</feature>
<feature type="compositionally biased region" description="Acidic residues" evidence="1">
    <location>
        <begin position="11"/>
        <end position="33"/>
    </location>
</feature>
<dbReference type="InterPro" id="IPR046347">
    <property type="entry name" value="bZIP_sf"/>
</dbReference>
<evidence type="ECO:0000313" key="3">
    <source>
        <dbReference type="EMBL" id="OAQ31518.1"/>
    </source>
</evidence>
<feature type="compositionally biased region" description="Low complexity" evidence="1">
    <location>
        <begin position="250"/>
        <end position="287"/>
    </location>
</feature>
<sequence length="663" mass="74403">MATYANHNGYSEEDDDEDLLFQDDDYNDNDDVDMAYTMHDTPSSSSYNNNPFGGVSSTSASNGLYNNNNTINNNNNNNNTDNTNNSNNNNTNSTQNGKALKHKANFSEPKEKKKPGRKPVATCPALRKEQNRAAQRAFRDRKERHLHQLENMIKDLKNQHYLVTSRLQSETHDLKTVIESLQSENFYLREVVFAFESALSKGNHIDILKAVKQELFRRHHQNRRASSTPSVTTPSTPGTDHLTPPPNARSSFSPSVSSTLPTSPGTPIVSTTAASSSAGAASASPASLDTRPRTNSPLSPSMANRQTTPPKPTFSSSSPHHTPSPLGQSHYNNHYQGEMDFSDEVGPVREHPINDDISDEGVLSMSGNILYKAPPLFIPDMLEKGGQLGMPVSPFGPISVPRPAYCPPGTTLPEKTEYTKHANVFEELQSSLFPPGTLESLHISMATPQEVVSEETPFVETIQMEADRASSRPMHMQTDRDRDSHRDSKDRYNNTQYDNNSNRNRASSSSSSDLPMHIKIEPESDDETFGGLDAEQLRNMAASLGLKMEMTKRHRLHRELQILIAAEPQTDPNIDPKVYELPHDRRIDYVPCPKLRAQMIVHQQRYNADELFQLLIDEAVCHGPPLHKDSWQLPEAFFDRFGFLLGLEFDRIRRKMWPVKYPK</sequence>
<dbReference type="PANTHER" id="PTHR20916">
    <property type="entry name" value="CYSTEINE AND GLYCINE-RICH PROTEIN 2 BINDING PROTEIN"/>
    <property type="match status" value="1"/>
</dbReference>
<feature type="region of interest" description="Disordered" evidence="1">
    <location>
        <begin position="219"/>
        <end position="356"/>
    </location>
</feature>
<dbReference type="GO" id="GO:0004402">
    <property type="term" value="F:histone acetyltransferase activity"/>
    <property type="evidence" value="ECO:0007669"/>
    <property type="project" value="TreeGrafter"/>
</dbReference>
<dbReference type="AlphaFoldDB" id="A0A197K2V1"/>
<dbReference type="CDD" id="cd14688">
    <property type="entry name" value="bZIP_YAP"/>
    <property type="match status" value="1"/>
</dbReference>
<feature type="compositionally biased region" description="Polar residues" evidence="1">
    <location>
        <begin position="40"/>
        <end position="65"/>
    </location>
</feature>
<dbReference type="PROSITE" id="PS00036">
    <property type="entry name" value="BZIP_BASIC"/>
    <property type="match status" value="1"/>
</dbReference>
<feature type="compositionally biased region" description="Basic and acidic residues" evidence="1">
    <location>
        <begin position="477"/>
        <end position="492"/>
    </location>
</feature>
<keyword evidence="4" id="KW-1185">Reference proteome</keyword>
<name>A0A197K2V1_9FUNG</name>
<feature type="compositionally biased region" description="Polar residues" evidence="1">
    <location>
        <begin position="293"/>
        <end position="306"/>
    </location>
</feature>
<gene>
    <name evidence="3" type="ORF">K457DRAFT_136029</name>
</gene>
<feature type="compositionally biased region" description="Polar residues" evidence="1">
    <location>
        <begin position="326"/>
        <end position="335"/>
    </location>
</feature>
<dbReference type="OrthoDB" id="2593073at2759"/>
<evidence type="ECO:0000313" key="4">
    <source>
        <dbReference type="Proteomes" id="UP000078512"/>
    </source>
</evidence>
<protein>
    <recommendedName>
        <fullName evidence="2">BZIP domain-containing protein</fullName>
    </recommendedName>
</protein>
<dbReference type="InterPro" id="IPR004827">
    <property type="entry name" value="bZIP"/>
</dbReference>
<feature type="compositionally biased region" description="Low complexity" evidence="1">
    <location>
        <begin position="226"/>
        <end position="237"/>
    </location>
</feature>
<dbReference type="PANTHER" id="PTHR20916:SF26">
    <property type="entry name" value="CYSTEINE-RICH PROTEIN 2-BINDING PROTEIN"/>
    <property type="match status" value="1"/>
</dbReference>
<feature type="region of interest" description="Disordered" evidence="1">
    <location>
        <begin position="1"/>
        <end position="100"/>
    </location>
</feature>
<feature type="region of interest" description="Disordered" evidence="1">
    <location>
        <begin position="465"/>
        <end position="516"/>
    </location>
</feature>
<dbReference type="SUPFAM" id="SSF57959">
    <property type="entry name" value="Leucine zipper domain"/>
    <property type="match status" value="1"/>
</dbReference>
<dbReference type="Proteomes" id="UP000078512">
    <property type="component" value="Unassembled WGS sequence"/>
</dbReference>
<organism evidence="3 4">
    <name type="scientific">Linnemannia elongata AG-77</name>
    <dbReference type="NCBI Taxonomy" id="1314771"/>
    <lineage>
        <taxon>Eukaryota</taxon>
        <taxon>Fungi</taxon>
        <taxon>Fungi incertae sedis</taxon>
        <taxon>Mucoromycota</taxon>
        <taxon>Mortierellomycotina</taxon>
        <taxon>Mortierellomycetes</taxon>
        <taxon>Mortierellales</taxon>
        <taxon>Mortierellaceae</taxon>
        <taxon>Linnemannia</taxon>
    </lineage>
</organism>